<keyword evidence="2" id="KW-0378">Hydrolase</keyword>
<accession>A0AAV7XHK3</accession>
<dbReference type="SMART" id="SM00128">
    <property type="entry name" value="IPPc"/>
    <property type="match status" value="1"/>
</dbReference>
<dbReference type="EC" id="3.1.3.56" evidence="1"/>
<feature type="region of interest" description="Disordered" evidence="4">
    <location>
        <begin position="985"/>
        <end position="1041"/>
    </location>
</feature>
<comment type="caution">
    <text evidence="6">The sequence shown here is derived from an EMBL/GenBank/DDBJ whole genome shotgun (WGS) entry which is preliminary data.</text>
</comment>
<evidence type="ECO:0000259" key="5">
    <source>
        <dbReference type="SMART" id="SM00128"/>
    </source>
</evidence>
<dbReference type="InterPro" id="IPR039737">
    <property type="entry name" value="INPP5A"/>
</dbReference>
<feature type="compositionally biased region" description="Basic and acidic residues" evidence="4">
    <location>
        <begin position="1005"/>
        <end position="1023"/>
    </location>
</feature>
<proteinExistence type="inferred from homology"/>
<protein>
    <recommendedName>
        <fullName evidence="1">inositol-polyphosphate 5-phosphatase</fullName>
        <ecNumber evidence="1">3.1.3.56</ecNumber>
    </recommendedName>
</protein>
<dbReference type="PANTHER" id="PTHR12997">
    <property type="entry name" value="TYPE I INOSITOL-1,4,5-TRISPHOSPHATE 5-PHOSPHATASE"/>
    <property type="match status" value="1"/>
</dbReference>
<feature type="region of interest" description="Disordered" evidence="4">
    <location>
        <begin position="699"/>
        <end position="724"/>
    </location>
</feature>
<dbReference type="Proteomes" id="UP001075354">
    <property type="component" value="Chromosome 8"/>
</dbReference>
<dbReference type="EMBL" id="JAPTSV010000008">
    <property type="protein sequence ID" value="KAJ1525208.1"/>
    <property type="molecule type" value="Genomic_DNA"/>
</dbReference>
<feature type="compositionally biased region" description="Basic and acidic residues" evidence="4">
    <location>
        <begin position="862"/>
        <end position="873"/>
    </location>
</feature>
<feature type="region of interest" description="Disordered" evidence="4">
    <location>
        <begin position="450"/>
        <end position="479"/>
    </location>
</feature>
<evidence type="ECO:0000256" key="3">
    <source>
        <dbReference type="ARBA" id="ARBA00023599"/>
    </source>
</evidence>
<dbReference type="GO" id="GO:0046856">
    <property type="term" value="P:phosphatidylinositol dephosphorylation"/>
    <property type="evidence" value="ECO:0007669"/>
    <property type="project" value="InterPro"/>
</dbReference>
<feature type="region of interest" description="Disordered" evidence="4">
    <location>
        <begin position="898"/>
        <end position="932"/>
    </location>
</feature>
<comment type="similarity">
    <text evidence="3">Belongs to the inositol 1,4,5-trisphosphate 5-phosphatase type I family.</text>
</comment>
<feature type="domain" description="Inositol polyphosphate-related phosphatase" evidence="5">
    <location>
        <begin position="4"/>
        <end position="399"/>
    </location>
</feature>
<dbReference type="InterPro" id="IPR036691">
    <property type="entry name" value="Endo/exonu/phosph_ase_sf"/>
</dbReference>
<dbReference type="SUPFAM" id="SSF56219">
    <property type="entry name" value="DNase I-like"/>
    <property type="match status" value="1"/>
</dbReference>
<feature type="region of interest" description="Disordered" evidence="4">
    <location>
        <begin position="840"/>
        <end position="880"/>
    </location>
</feature>
<dbReference type="Pfam" id="PF22669">
    <property type="entry name" value="Exo_endo_phos2"/>
    <property type="match status" value="1"/>
</dbReference>
<dbReference type="Gene3D" id="3.60.10.10">
    <property type="entry name" value="Endonuclease/exonuclease/phosphatase"/>
    <property type="match status" value="1"/>
</dbReference>
<sequence length="1050" mass="117542">MAASTTDALFVTANVGSIFEDPTSMLKIWCEEFLSTVSRLNPKLVALHCQEVGGKNYERSMQHVSEFVKLLMSSAELQHFDKVRIYLDEDYSSAEHFTALGNFYFIHESISDDDVQIFNFHENRFEPSHGKEVFSENIEDVATKEKSKFPQEIFPECKWSRKGFMRTRWNLNGTIFDLVNIHLFHDASNFVAMESFPSVYCQNRQRALEHTLKRFHSDQFGNAPFFVFGDFNFRTDTQGVVKKLSEGLNPVKVPSSKSTDYAKLQFKDESSQQVVLTLGKKEFSHQDHQKLFVGDESEWLREFDRELESFTDQLFEFNIKFPPSYPYVEDSERGELYMQTRCPSWCDRVFLSSNARELVDMVTDESTLEYGLIGMNACMGDHKPVFLRAALLGGLGTVSCCTLPAAPCTACFSTSSVEHPCPVCAEQSKESTSLPIFAVPKQDHSGLVVPKFPRHSSPYTPDSTDTEPDLGEEMSPNEESMLLKSKLDRRLNRFELPPRKRLQVTDEATINYEFEDNFSRGQGAYKSASKIPIRITEQKENFSHVDSHVSKIPVPKQVTPKQDKDLIMKSRNGRYSSLSVSSPQDDKSVNSTDVNSACKFGEICVGDGSLIPKPHYSGARKQLCRQMNIDEHSSDSDTASVDLMDDGYSASDQTRNKVPEEVKVEIQFSLVESSPTLLSPIDCVSDGLLTAKVHGLGGSTTDSGVSVSPDLSVAASPSTEEHGKIVDDAISNLESPEEDDSKTDIHPSSLERFSFVRRIQSASAMERKSSFPLPSTIFIENQSPLTAFGGSGSDLWGMRSCRCMSDGSWRQRSSTISHSMLSSRTDSRIRLISTSSHLDRSLPRLQSHHSSSDEEWFEEIESESHEAKKHEVEPVPGSCEAKAKRSVVDFSKRLSTHQECAREKNSDSNISSDNDYSGEYAGTRSLKQNPESVLQTQTFSEAECLKAIAAVGGTLANTCFVDTDRSVRGSLPCTKNITESEAKLNLHSHEREPQLSEPVESCPLVEKEHLQKESRTLEEENHLQPRRSSVTSRGSKAQNTSSCKACCSLM</sequence>
<dbReference type="GO" id="GO:0004445">
    <property type="term" value="F:inositol-polyphosphate 5-phosphatase activity"/>
    <property type="evidence" value="ECO:0007669"/>
    <property type="project" value="UniProtKB-EC"/>
</dbReference>
<evidence type="ECO:0000256" key="2">
    <source>
        <dbReference type="ARBA" id="ARBA00022801"/>
    </source>
</evidence>
<reference evidence="6" key="1">
    <citation type="submission" date="2022-12" db="EMBL/GenBank/DDBJ databases">
        <title>Chromosome-level genome assembly of the bean flower thrips Megalurothrips usitatus.</title>
        <authorList>
            <person name="Ma L."/>
            <person name="Liu Q."/>
            <person name="Li H."/>
            <person name="Cai W."/>
        </authorList>
    </citation>
    <scope>NUCLEOTIDE SEQUENCE</scope>
    <source>
        <strain evidence="6">Cailab_2022a</strain>
    </source>
</reference>
<organism evidence="6 7">
    <name type="scientific">Megalurothrips usitatus</name>
    <name type="common">bean blossom thrips</name>
    <dbReference type="NCBI Taxonomy" id="439358"/>
    <lineage>
        <taxon>Eukaryota</taxon>
        <taxon>Metazoa</taxon>
        <taxon>Ecdysozoa</taxon>
        <taxon>Arthropoda</taxon>
        <taxon>Hexapoda</taxon>
        <taxon>Insecta</taxon>
        <taxon>Pterygota</taxon>
        <taxon>Neoptera</taxon>
        <taxon>Paraneoptera</taxon>
        <taxon>Thysanoptera</taxon>
        <taxon>Terebrantia</taxon>
        <taxon>Thripoidea</taxon>
        <taxon>Thripidae</taxon>
        <taxon>Megalurothrips</taxon>
    </lineage>
</organism>
<feature type="compositionally biased region" description="Acidic residues" evidence="4">
    <location>
        <begin position="464"/>
        <end position="476"/>
    </location>
</feature>
<dbReference type="AlphaFoldDB" id="A0AAV7XHK3"/>
<evidence type="ECO:0000313" key="7">
    <source>
        <dbReference type="Proteomes" id="UP001075354"/>
    </source>
</evidence>
<feature type="compositionally biased region" description="Polar residues" evidence="4">
    <location>
        <begin position="1026"/>
        <end position="1041"/>
    </location>
</feature>
<evidence type="ECO:0000256" key="4">
    <source>
        <dbReference type="SAM" id="MobiDB-lite"/>
    </source>
</evidence>
<dbReference type="PANTHER" id="PTHR12997:SF2">
    <property type="entry name" value="INOSITOL POLYPHOSPHATE-5-PHOSPHATASE A"/>
    <property type="match status" value="1"/>
</dbReference>
<evidence type="ECO:0000313" key="6">
    <source>
        <dbReference type="EMBL" id="KAJ1525208.1"/>
    </source>
</evidence>
<keyword evidence="7" id="KW-1185">Reference proteome</keyword>
<dbReference type="InterPro" id="IPR000300">
    <property type="entry name" value="IPPc"/>
</dbReference>
<feature type="compositionally biased region" description="Low complexity" evidence="4">
    <location>
        <begin position="699"/>
        <end position="708"/>
    </location>
</feature>
<feature type="compositionally biased region" description="Low complexity" evidence="4">
    <location>
        <begin position="907"/>
        <end position="917"/>
    </location>
</feature>
<name>A0AAV7XHK3_9NEOP</name>
<gene>
    <name evidence="6" type="ORF">ONE63_010038</name>
</gene>
<evidence type="ECO:0000256" key="1">
    <source>
        <dbReference type="ARBA" id="ARBA00012997"/>
    </source>
</evidence>
<feature type="compositionally biased region" description="Basic and acidic residues" evidence="4">
    <location>
        <begin position="985"/>
        <end position="994"/>
    </location>
</feature>